<feature type="non-terminal residue" evidence="2">
    <location>
        <position position="349"/>
    </location>
</feature>
<feature type="compositionally biased region" description="Basic residues" evidence="1">
    <location>
        <begin position="307"/>
        <end position="317"/>
    </location>
</feature>
<accession>A0A6J4KH25</accession>
<evidence type="ECO:0000313" key="2">
    <source>
        <dbReference type="EMBL" id="CAA9305522.1"/>
    </source>
</evidence>
<proteinExistence type="predicted"/>
<feature type="non-terminal residue" evidence="2">
    <location>
        <position position="1"/>
    </location>
</feature>
<gene>
    <name evidence="2" type="ORF">AVDCRST_MAG48-1674</name>
</gene>
<feature type="region of interest" description="Disordered" evidence="1">
    <location>
        <begin position="1"/>
        <end position="349"/>
    </location>
</feature>
<reference evidence="2" key="1">
    <citation type="submission" date="2020-02" db="EMBL/GenBank/DDBJ databases">
        <authorList>
            <person name="Meier V. D."/>
        </authorList>
    </citation>
    <scope>NUCLEOTIDE SEQUENCE</scope>
    <source>
        <strain evidence="2">AVDCRST_MAG48</strain>
    </source>
</reference>
<evidence type="ECO:0000256" key="1">
    <source>
        <dbReference type="SAM" id="MobiDB-lite"/>
    </source>
</evidence>
<feature type="compositionally biased region" description="Low complexity" evidence="1">
    <location>
        <begin position="100"/>
        <end position="118"/>
    </location>
</feature>
<feature type="compositionally biased region" description="Basic residues" evidence="1">
    <location>
        <begin position="272"/>
        <end position="281"/>
    </location>
</feature>
<protein>
    <submittedName>
        <fullName evidence="2">Uncharacterized protein</fullName>
    </submittedName>
</protein>
<feature type="compositionally biased region" description="Low complexity" evidence="1">
    <location>
        <begin position="26"/>
        <end position="36"/>
    </location>
</feature>
<feature type="compositionally biased region" description="Basic residues" evidence="1">
    <location>
        <begin position="119"/>
        <end position="132"/>
    </location>
</feature>
<organism evidence="2">
    <name type="scientific">uncultured Friedmanniella sp</name>
    <dbReference type="NCBI Taxonomy" id="335381"/>
    <lineage>
        <taxon>Bacteria</taxon>
        <taxon>Bacillati</taxon>
        <taxon>Actinomycetota</taxon>
        <taxon>Actinomycetes</taxon>
        <taxon>Propionibacteriales</taxon>
        <taxon>Nocardioidaceae</taxon>
        <taxon>Friedmanniella</taxon>
        <taxon>environmental samples</taxon>
    </lineage>
</organism>
<sequence>GRTGGPQPTRPRLGLAAGGGRHGRRAGLAGLDALAADPHRPPADARAVRRLRAARLRGAGVGGGQPGAGRPLRRRRGPGPDGAAAVPTREGADRAGGAGAARLRPAGRLTRLVAALPGRARRPRGHAVRGRRQGLGPVDLVRDGADGPRRRRPGGPARHRAGPGARRPCRSARLRAGAPPAGPGRLPRDGAQGTARHLRRRPRPLRTGDGGTPGDRPVGRRRALPRRGHGRVLRRRAPRGGLGPGGRSGALGLLPGGRARAHRPGGDLGLGRARRAQHPRQGRGGQDQAAARHHLRRRPGGGPQLVRRLRRPARRRHADGGPRRGPGADHPSHPGGPGCGHAEARQEEV</sequence>
<feature type="compositionally biased region" description="Basic and acidic residues" evidence="1">
    <location>
        <begin position="318"/>
        <end position="332"/>
    </location>
</feature>
<name>A0A6J4KH25_9ACTN</name>
<feature type="compositionally biased region" description="Basic and acidic residues" evidence="1">
    <location>
        <begin position="37"/>
        <end position="47"/>
    </location>
</feature>
<feature type="compositionally biased region" description="Basic residues" evidence="1">
    <location>
        <begin position="149"/>
        <end position="173"/>
    </location>
</feature>
<feature type="compositionally biased region" description="Gly residues" evidence="1">
    <location>
        <begin position="240"/>
        <end position="249"/>
    </location>
</feature>
<feature type="compositionally biased region" description="Basic residues" evidence="1">
    <location>
        <begin position="219"/>
        <end position="238"/>
    </location>
</feature>
<feature type="compositionally biased region" description="Low complexity" evidence="1">
    <location>
        <begin position="174"/>
        <end position="191"/>
    </location>
</feature>
<dbReference type="EMBL" id="CADCTS010000242">
    <property type="protein sequence ID" value="CAA9305522.1"/>
    <property type="molecule type" value="Genomic_DNA"/>
</dbReference>
<dbReference type="AlphaFoldDB" id="A0A6J4KH25"/>